<dbReference type="InterPro" id="IPR017441">
    <property type="entry name" value="Protein_kinase_ATP_BS"/>
</dbReference>
<evidence type="ECO:0000313" key="13">
    <source>
        <dbReference type="Proteomes" id="UP000046395"/>
    </source>
</evidence>
<evidence type="ECO:0000256" key="8">
    <source>
        <dbReference type="ARBA" id="ARBA00047811"/>
    </source>
</evidence>
<feature type="binding site" evidence="10">
    <location>
        <position position="47"/>
    </location>
    <ligand>
        <name>ATP</name>
        <dbReference type="ChEBI" id="CHEBI:30616"/>
    </ligand>
</feature>
<keyword evidence="4" id="KW-0808">Transferase</keyword>
<keyword evidence="3 11" id="KW-0723">Serine/threonine-protein kinase</keyword>
<protein>
    <recommendedName>
        <fullName evidence="2">cyclin-dependent kinase</fullName>
        <ecNumber evidence="2">2.7.11.22</ecNumber>
    </recommendedName>
</protein>
<evidence type="ECO:0000256" key="11">
    <source>
        <dbReference type="RuleBase" id="RU000304"/>
    </source>
</evidence>
<dbReference type="GO" id="GO:0005524">
    <property type="term" value="F:ATP binding"/>
    <property type="evidence" value="ECO:0007669"/>
    <property type="project" value="UniProtKB-UniRule"/>
</dbReference>
<dbReference type="CDD" id="cd07829">
    <property type="entry name" value="STKc_CDK_like"/>
    <property type="match status" value="1"/>
</dbReference>
<dbReference type="SUPFAM" id="SSF56112">
    <property type="entry name" value="Protein kinase-like (PK-like)"/>
    <property type="match status" value="1"/>
</dbReference>
<comment type="catalytic activity">
    <reaction evidence="9">
        <text>L-seryl-[protein] + ATP = O-phospho-L-seryl-[protein] + ADP + H(+)</text>
        <dbReference type="Rhea" id="RHEA:17989"/>
        <dbReference type="Rhea" id="RHEA-COMP:9863"/>
        <dbReference type="Rhea" id="RHEA-COMP:11604"/>
        <dbReference type="ChEBI" id="CHEBI:15378"/>
        <dbReference type="ChEBI" id="CHEBI:29999"/>
        <dbReference type="ChEBI" id="CHEBI:30616"/>
        <dbReference type="ChEBI" id="CHEBI:83421"/>
        <dbReference type="ChEBI" id="CHEBI:456216"/>
        <dbReference type="EC" id="2.7.11.22"/>
    </reaction>
</comment>
<accession>A0A5S6QCH4</accession>
<dbReference type="PROSITE" id="PS00108">
    <property type="entry name" value="PROTEIN_KINASE_ST"/>
    <property type="match status" value="1"/>
</dbReference>
<dbReference type="InterPro" id="IPR011009">
    <property type="entry name" value="Kinase-like_dom_sf"/>
</dbReference>
<evidence type="ECO:0000256" key="1">
    <source>
        <dbReference type="ARBA" id="ARBA00006485"/>
    </source>
</evidence>
<feature type="domain" description="Protein kinase" evidence="12">
    <location>
        <begin position="18"/>
        <end position="300"/>
    </location>
</feature>
<dbReference type="EC" id="2.7.11.22" evidence="2"/>
<dbReference type="AlphaFoldDB" id="A0A5S6QCH4"/>
<evidence type="ECO:0000256" key="9">
    <source>
        <dbReference type="ARBA" id="ARBA00048367"/>
    </source>
</evidence>
<evidence type="ECO:0000256" key="4">
    <source>
        <dbReference type="ARBA" id="ARBA00022679"/>
    </source>
</evidence>
<name>A0A5S6QCH4_TRIMR</name>
<evidence type="ECO:0000256" key="6">
    <source>
        <dbReference type="ARBA" id="ARBA00022777"/>
    </source>
</evidence>
<evidence type="ECO:0000256" key="3">
    <source>
        <dbReference type="ARBA" id="ARBA00022527"/>
    </source>
</evidence>
<dbReference type="PROSITE" id="PS50011">
    <property type="entry name" value="PROTEIN_KINASE_DOM"/>
    <property type="match status" value="1"/>
</dbReference>
<dbReference type="PANTHER" id="PTHR24056">
    <property type="entry name" value="CELL DIVISION PROTEIN KINASE"/>
    <property type="match status" value="1"/>
</dbReference>
<evidence type="ECO:0000313" key="14">
    <source>
        <dbReference type="WBParaSite" id="TMUE_1000004894.1"/>
    </source>
</evidence>
<comment type="similarity">
    <text evidence="1">Belongs to the protein kinase superfamily. CMGC Ser/Thr protein kinase family. CDC2/CDKX subfamily.</text>
</comment>
<dbReference type="PROSITE" id="PS00107">
    <property type="entry name" value="PROTEIN_KINASE_ATP"/>
    <property type="match status" value="1"/>
</dbReference>
<dbReference type="FunFam" id="1.10.510.10:FF:000611">
    <property type="entry name" value="CMGC family protein kinase"/>
    <property type="match status" value="1"/>
</dbReference>
<keyword evidence="13" id="KW-1185">Reference proteome</keyword>
<evidence type="ECO:0000256" key="5">
    <source>
        <dbReference type="ARBA" id="ARBA00022741"/>
    </source>
</evidence>
<keyword evidence="5 10" id="KW-0547">Nucleotide-binding</keyword>
<dbReference type="InterPro" id="IPR008271">
    <property type="entry name" value="Ser/Thr_kinase_AS"/>
</dbReference>
<organism evidence="13 14">
    <name type="scientific">Trichuris muris</name>
    <name type="common">Mouse whipworm</name>
    <dbReference type="NCBI Taxonomy" id="70415"/>
    <lineage>
        <taxon>Eukaryota</taxon>
        <taxon>Metazoa</taxon>
        <taxon>Ecdysozoa</taxon>
        <taxon>Nematoda</taxon>
        <taxon>Enoplea</taxon>
        <taxon>Dorylaimia</taxon>
        <taxon>Trichinellida</taxon>
        <taxon>Trichuridae</taxon>
        <taxon>Trichuris</taxon>
    </lineage>
</organism>
<dbReference type="Pfam" id="PF00069">
    <property type="entry name" value="Pkinase"/>
    <property type="match status" value="1"/>
</dbReference>
<dbReference type="SMART" id="SM00220">
    <property type="entry name" value="S_TKc"/>
    <property type="match status" value="1"/>
</dbReference>
<evidence type="ECO:0000256" key="7">
    <source>
        <dbReference type="ARBA" id="ARBA00022840"/>
    </source>
</evidence>
<dbReference type="Gene3D" id="3.30.200.20">
    <property type="entry name" value="Phosphorylase Kinase, domain 1"/>
    <property type="match status" value="1"/>
</dbReference>
<evidence type="ECO:0000256" key="2">
    <source>
        <dbReference type="ARBA" id="ARBA00012425"/>
    </source>
</evidence>
<dbReference type="InterPro" id="IPR050108">
    <property type="entry name" value="CDK"/>
</dbReference>
<dbReference type="FunFam" id="3.30.200.20:FF:000124">
    <property type="entry name" value="Cyclin-dependent kinase 4"/>
    <property type="match status" value="1"/>
</dbReference>
<dbReference type="WBParaSite" id="TMUE_1000004894.1">
    <property type="protein sequence ID" value="TMUE_1000004894.1"/>
    <property type="gene ID" value="WBGene00293546"/>
</dbReference>
<keyword evidence="7 10" id="KW-0067">ATP-binding</keyword>
<dbReference type="GO" id="GO:0005634">
    <property type="term" value="C:nucleus"/>
    <property type="evidence" value="ECO:0007669"/>
    <property type="project" value="TreeGrafter"/>
</dbReference>
<dbReference type="InterPro" id="IPR000719">
    <property type="entry name" value="Prot_kinase_dom"/>
</dbReference>
<evidence type="ECO:0000256" key="10">
    <source>
        <dbReference type="PROSITE-ProRule" id="PRU10141"/>
    </source>
</evidence>
<comment type="catalytic activity">
    <reaction evidence="8">
        <text>L-threonyl-[protein] + ATP = O-phospho-L-threonyl-[protein] + ADP + H(+)</text>
        <dbReference type="Rhea" id="RHEA:46608"/>
        <dbReference type="Rhea" id="RHEA-COMP:11060"/>
        <dbReference type="Rhea" id="RHEA-COMP:11605"/>
        <dbReference type="ChEBI" id="CHEBI:15378"/>
        <dbReference type="ChEBI" id="CHEBI:30013"/>
        <dbReference type="ChEBI" id="CHEBI:30616"/>
        <dbReference type="ChEBI" id="CHEBI:61977"/>
        <dbReference type="ChEBI" id="CHEBI:456216"/>
        <dbReference type="EC" id="2.7.11.22"/>
    </reaction>
</comment>
<sequence length="324" mass="37063">MLAQLDLDAFEYEEPNDIEKLCQIGEGSYGAVYKVRSRTTGEIYAMKRMKIDAHNGIPPHALREVALLQQLQEHPNIVKLEQIIMGEDYLYLMFEYMTIDLCEYMRRIPDGAVMDEDSVKSFFYQITHALQFCHQRQIMHRDIKPANLLISGDIIKLADFGLARLEKETRAAYTETVVTLWYRSPEILLGEEHYSTSVDIWSAGCVFAEMATGTPLFSGLTEFQQLATIFKILGTPTTEEWSEFTEMKLYSTELPVVRSYRLAERVTTLDESGMSLLQATLIYDPKKRITADEMLAHPYFCLKEEPSDGLEEISAGTSESSSRR</sequence>
<proteinExistence type="inferred from homology"/>
<dbReference type="GO" id="GO:0004693">
    <property type="term" value="F:cyclin-dependent protein serine/threonine kinase activity"/>
    <property type="evidence" value="ECO:0007669"/>
    <property type="project" value="UniProtKB-EC"/>
</dbReference>
<dbReference type="STRING" id="70415.A0A5S6QCH4"/>
<keyword evidence="6" id="KW-0418">Kinase</keyword>
<dbReference type="Gene3D" id="1.10.510.10">
    <property type="entry name" value="Transferase(Phosphotransferase) domain 1"/>
    <property type="match status" value="1"/>
</dbReference>
<reference evidence="14" key="1">
    <citation type="submission" date="2019-12" db="UniProtKB">
        <authorList>
            <consortium name="WormBaseParasite"/>
        </authorList>
    </citation>
    <scope>IDENTIFICATION</scope>
</reference>
<evidence type="ECO:0000259" key="12">
    <source>
        <dbReference type="PROSITE" id="PS50011"/>
    </source>
</evidence>
<dbReference type="Proteomes" id="UP000046395">
    <property type="component" value="Unassembled WGS sequence"/>
</dbReference>